<dbReference type="OrthoDB" id="295274at2759"/>
<dbReference type="AlphaFoldDB" id="A0A2T9YYE5"/>
<feature type="compositionally biased region" description="Low complexity" evidence="8">
    <location>
        <begin position="70"/>
        <end position="89"/>
    </location>
</feature>
<reference evidence="10 11" key="1">
    <citation type="journal article" date="2018" name="MBio">
        <title>Comparative Genomics Reveals the Core Gene Toolbox for the Fungus-Insect Symbiosis.</title>
        <authorList>
            <person name="Wang Y."/>
            <person name="Stata M."/>
            <person name="Wang W."/>
            <person name="Stajich J.E."/>
            <person name="White M.M."/>
            <person name="Moncalvo J.M."/>
        </authorList>
    </citation>
    <scope>NUCLEOTIDE SEQUENCE [LARGE SCALE GENOMIC DNA]</scope>
    <source>
        <strain evidence="10 11">AUS-77-4</strain>
    </source>
</reference>
<feature type="compositionally biased region" description="Polar residues" evidence="8">
    <location>
        <begin position="235"/>
        <end position="245"/>
    </location>
</feature>
<dbReference type="GO" id="GO:0005634">
    <property type="term" value="C:nucleus"/>
    <property type="evidence" value="ECO:0007669"/>
    <property type="project" value="UniProtKB-SubCell"/>
</dbReference>
<keyword evidence="5" id="KW-0804">Transcription</keyword>
<dbReference type="Proteomes" id="UP000245699">
    <property type="component" value="Unassembled WGS sequence"/>
</dbReference>
<comment type="subcellular location">
    <subcellularLocation>
        <location evidence="1">Nucleus</location>
    </subcellularLocation>
</comment>
<evidence type="ECO:0000313" key="10">
    <source>
        <dbReference type="EMBL" id="PVU97337.1"/>
    </source>
</evidence>
<dbReference type="InterPro" id="IPR004827">
    <property type="entry name" value="bZIP"/>
</dbReference>
<dbReference type="SUPFAM" id="SSF57959">
    <property type="entry name" value="Leucine zipper domain"/>
    <property type="match status" value="1"/>
</dbReference>
<evidence type="ECO:0000256" key="1">
    <source>
        <dbReference type="ARBA" id="ARBA00004123"/>
    </source>
</evidence>
<evidence type="ECO:0000259" key="9">
    <source>
        <dbReference type="PROSITE" id="PS50217"/>
    </source>
</evidence>
<dbReference type="PANTHER" id="PTHR47416">
    <property type="entry name" value="BASIC-LEUCINE ZIPPER TRANSCRIPTION FACTOR F-RELATED"/>
    <property type="match status" value="1"/>
</dbReference>
<keyword evidence="7" id="KW-0175">Coiled coil</keyword>
<dbReference type="Pfam" id="PF00170">
    <property type="entry name" value="bZIP_1"/>
    <property type="match status" value="1"/>
</dbReference>
<protein>
    <recommendedName>
        <fullName evidence="9">BZIP domain-containing protein</fullName>
    </recommendedName>
</protein>
<evidence type="ECO:0000256" key="6">
    <source>
        <dbReference type="ARBA" id="ARBA00023242"/>
    </source>
</evidence>
<feature type="coiled-coil region" evidence="7">
    <location>
        <begin position="341"/>
        <end position="371"/>
    </location>
</feature>
<dbReference type="PRINTS" id="PR00041">
    <property type="entry name" value="LEUZIPPRCREB"/>
</dbReference>
<gene>
    <name evidence="10" type="ORF">BB559_002070</name>
</gene>
<dbReference type="PANTHER" id="PTHR47416:SF8">
    <property type="entry name" value="BASIC-LEUCINE ZIPPER TRANSCRIPTION FACTOR E-RELATED"/>
    <property type="match status" value="1"/>
</dbReference>
<dbReference type="GO" id="GO:0003700">
    <property type="term" value="F:DNA-binding transcription factor activity"/>
    <property type="evidence" value="ECO:0007669"/>
    <property type="project" value="InterPro"/>
</dbReference>
<evidence type="ECO:0000256" key="7">
    <source>
        <dbReference type="SAM" id="Coils"/>
    </source>
</evidence>
<evidence type="ECO:0000256" key="3">
    <source>
        <dbReference type="ARBA" id="ARBA00023015"/>
    </source>
</evidence>
<comment type="similarity">
    <text evidence="2">Belongs to the bZIP family.</text>
</comment>
<keyword evidence="4" id="KW-0238">DNA-binding</keyword>
<keyword evidence="11" id="KW-1185">Reference proteome</keyword>
<evidence type="ECO:0000256" key="2">
    <source>
        <dbReference type="ARBA" id="ARBA00007163"/>
    </source>
</evidence>
<dbReference type="Gene3D" id="1.20.5.170">
    <property type="match status" value="1"/>
</dbReference>
<name>A0A2T9YYE5_9FUNG</name>
<dbReference type="SMART" id="SM00338">
    <property type="entry name" value="BRLZ"/>
    <property type="match status" value="1"/>
</dbReference>
<feature type="region of interest" description="Disordered" evidence="8">
    <location>
        <begin position="267"/>
        <end position="308"/>
    </location>
</feature>
<accession>A0A2T9YYE5</accession>
<feature type="region of interest" description="Disordered" evidence="8">
    <location>
        <begin position="67"/>
        <end position="111"/>
    </location>
</feature>
<evidence type="ECO:0000313" key="11">
    <source>
        <dbReference type="Proteomes" id="UP000245699"/>
    </source>
</evidence>
<comment type="caution">
    <text evidence="10">The sequence shown here is derived from an EMBL/GenBank/DDBJ whole genome shotgun (WGS) entry which is preliminary data.</text>
</comment>
<feature type="domain" description="BZIP" evidence="9">
    <location>
        <begin position="316"/>
        <end position="373"/>
    </location>
</feature>
<sequence>MASLRNLLTNNGPYSPEPQESKVSIVANSQKHISIYKNDIIFSKNYGSLNKRHHLPDINPEYSKQDYFQYPTYNSPPNSFSPNQPYPSNKFPLKTPSSQNPSLPPKPSSKALNFYQEPLQLPPQRKHVPSPYHNSFNDSVNDMASLALVSLKTNSSSLNIERSSSEIPRNFEIPTRDIPRKFENPTYFHENGHRQQLNNQYQPEQNKYKNIRHKIWEYNPRLRTETKSFEETRNRNSYPNHNVQPSKGKVEAEIIKSETTSTNYVENKEFLGPVGKDRRETDDFEENSETSKGKRQKTDKESEAKEVKEGKDVLLVEKQQKRLQRNRIAAKECRLRKKNYIMGLEEKVAILQGHNEQLIKKITELEKLIQQTQ</sequence>
<feature type="compositionally biased region" description="Polar residues" evidence="8">
    <location>
        <begin position="1"/>
        <end position="13"/>
    </location>
</feature>
<dbReference type="CDD" id="cd14690">
    <property type="entry name" value="bZIP_CREB1"/>
    <property type="match status" value="1"/>
</dbReference>
<dbReference type="PROSITE" id="PS50217">
    <property type="entry name" value="BZIP"/>
    <property type="match status" value="1"/>
</dbReference>
<dbReference type="PROSITE" id="PS00036">
    <property type="entry name" value="BZIP_BASIC"/>
    <property type="match status" value="1"/>
</dbReference>
<proteinExistence type="inferred from homology"/>
<dbReference type="InterPro" id="IPR046347">
    <property type="entry name" value="bZIP_sf"/>
</dbReference>
<feature type="region of interest" description="Disordered" evidence="8">
    <location>
        <begin position="227"/>
        <end position="249"/>
    </location>
</feature>
<organism evidence="10 11">
    <name type="scientific">Furculomyces boomerangus</name>
    <dbReference type="NCBI Taxonomy" id="61424"/>
    <lineage>
        <taxon>Eukaryota</taxon>
        <taxon>Fungi</taxon>
        <taxon>Fungi incertae sedis</taxon>
        <taxon>Zoopagomycota</taxon>
        <taxon>Kickxellomycotina</taxon>
        <taxon>Harpellomycetes</taxon>
        <taxon>Harpellales</taxon>
        <taxon>Harpellaceae</taxon>
        <taxon>Furculomyces</taxon>
    </lineage>
</organism>
<keyword evidence="6" id="KW-0539">Nucleus</keyword>
<keyword evidence="3" id="KW-0805">Transcription regulation</keyword>
<dbReference type="GO" id="GO:0003677">
    <property type="term" value="F:DNA binding"/>
    <property type="evidence" value="ECO:0007669"/>
    <property type="project" value="UniProtKB-KW"/>
</dbReference>
<dbReference type="STRING" id="61424.A0A2T9YYE5"/>
<evidence type="ECO:0000256" key="8">
    <source>
        <dbReference type="SAM" id="MobiDB-lite"/>
    </source>
</evidence>
<evidence type="ECO:0000256" key="5">
    <source>
        <dbReference type="ARBA" id="ARBA00023163"/>
    </source>
</evidence>
<dbReference type="EMBL" id="MBFT01000111">
    <property type="protein sequence ID" value="PVU97337.1"/>
    <property type="molecule type" value="Genomic_DNA"/>
</dbReference>
<feature type="region of interest" description="Disordered" evidence="8">
    <location>
        <begin position="1"/>
        <end position="21"/>
    </location>
</feature>
<evidence type="ECO:0000256" key="4">
    <source>
        <dbReference type="ARBA" id="ARBA00023125"/>
    </source>
</evidence>
<feature type="compositionally biased region" description="Basic and acidic residues" evidence="8">
    <location>
        <begin position="289"/>
        <end position="308"/>
    </location>
</feature>